<evidence type="ECO:0000256" key="3">
    <source>
        <dbReference type="ARBA" id="ARBA00023015"/>
    </source>
</evidence>
<feature type="region of interest" description="Disordered" evidence="6">
    <location>
        <begin position="145"/>
        <end position="172"/>
    </location>
</feature>
<keyword evidence="3" id="KW-0805">Transcription regulation</keyword>
<dbReference type="SUPFAM" id="SSF57701">
    <property type="entry name" value="Zn2/Cys6 DNA-binding domain"/>
    <property type="match status" value="1"/>
</dbReference>
<feature type="compositionally biased region" description="Polar residues" evidence="6">
    <location>
        <begin position="423"/>
        <end position="436"/>
    </location>
</feature>
<name>A0A9P5H3B6_9HYPO</name>
<dbReference type="InterPro" id="IPR007219">
    <property type="entry name" value="XnlR_reg_dom"/>
</dbReference>
<dbReference type="GO" id="GO:0008270">
    <property type="term" value="F:zinc ion binding"/>
    <property type="evidence" value="ECO:0007669"/>
    <property type="project" value="InterPro"/>
</dbReference>
<gene>
    <name evidence="8" type="ORF">G7Z17_g7676</name>
</gene>
<protein>
    <recommendedName>
        <fullName evidence="7">Zn(2)-C6 fungal-type domain-containing protein</fullName>
    </recommendedName>
</protein>
<evidence type="ECO:0000313" key="9">
    <source>
        <dbReference type="Proteomes" id="UP000722485"/>
    </source>
</evidence>
<comment type="caution">
    <text evidence="8">The sequence shown here is derived from an EMBL/GenBank/DDBJ whole genome shotgun (WGS) entry which is preliminary data.</text>
</comment>
<keyword evidence="9" id="KW-1185">Reference proteome</keyword>
<dbReference type="Gene3D" id="4.10.240.10">
    <property type="entry name" value="Zn(2)-C6 fungal-type DNA-binding domain"/>
    <property type="match status" value="1"/>
</dbReference>
<dbReference type="InterPro" id="IPR001138">
    <property type="entry name" value="Zn2Cys6_DnaBD"/>
</dbReference>
<dbReference type="Pfam" id="PF00172">
    <property type="entry name" value="Zn_clus"/>
    <property type="match status" value="1"/>
</dbReference>
<dbReference type="GO" id="GO:0003677">
    <property type="term" value="F:DNA binding"/>
    <property type="evidence" value="ECO:0007669"/>
    <property type="project" value="InterPro"/>
</dbReference>
<keyword evidence="5" id="KW-0539">Nucleus</keyword>
<organism evidence="8 9">
    <name type="scientific">Cylindrodendrum hubeiense</name>
    <dbReference type="NCBI Taxonomy" id="595255"/>
    <lineage>
        <taxon>Eukaryota</taxon>
        <taxon>Fungi</taxon>
        <taxon>Dikarya</taxon>
        <taxon>Ascomycota</taxon>
        <taxon>Pezizomycotina</taxon>
        <taxon>Sordariomycetes</taxon>
        <taxon>Hypocreomycetidae</taxon>
        <taxon>Hypocreales</taxon>
        <taxon>Nectriaceae</taxon>
        <taxon>Cylindrodendrum</taxon>
    </lineage>
</organism>
<keyword evidence="2" id="KW-0479">Metal-binding</keyword>
<evidence type="ECO:0000256" key="6">
    <source>
        <dbReference type="SAM" id="MobiDB-lite"/>
    </source>
</evidence>
<dbReference type="PANTHER" id="PTHR47338:SF23">
    <property type="entry name" value="ZN(II)2CYS6 TRANSCRIPTION FACTOR (EUROFUNG)"/>
    <property type="match status" value="1"/>
</dbReference>
<dbReference type="GO" id="GO:0000981">
    <property type="term" value="F:DNA-binding transcription factor activity, RNA polymerase II-specific"/>
    <property type="evidence" value="ECO:0007669"/>
    <property type="project" value="InterPro"/>
</dbReference>
<comment type="subcellular location">
    <subcellularLocation>
        <location evidence="1">Nucleus</location>
    </subcellularLocation>
</comment>
<evidence type="ECO:0000256" key="1">
    <source>
        <dbReference type="ARBA" id="ARBA00004123"/>
    </source>
</evidence>
<dbReference type="PANTHER" id="PTHR47338">
    <property type="entry name" value="ZN(II)2CYS6 TRANSCRIPTION FACTOR (EUROFUNG)-RELATED"/>
    <property type="match status" value="1"/>
</dbReference>
<reference evidence="8" key="1">
    <citation type="submission" date="2020-03" db="EMBL/GenBank/DDBJ databases">
        <title>Draft Genome Sequence of Cylindrodendrum hubeiense.</title>
        <authorList>
            <person name="Buettner E."/>
            <person name="Kellner H."/>
        </authorList>
    </citation>
    <scope>NUCLEOTIDE SEQUENCE</scope>
    <source>
        <strain evidence="8">IHI 201604</strain>
    </source>
</reference>
<dbReference type="CDD" id="cd12148">
    <property type="entry name" value="fungal_TF_MHR"/>
    <property type="match status" value="1"/>
</dbReference>
<dbReference type="InterPro" id="IPR036864">
    <property type="entry name" value="Zn2-C6_fun-type_DNA-bd_sf"/>
</dbReference>
<dbReference type="OrthoDB" id="4456959at2759"/>
<dbReference type="GO" id="GO:0006351">
    <property type="term" value="P:DNA-templated transcription"/>
    <property type="evidence" value="ECO:0007669"/>
    <property type="project" value="InterPro"/>
</dbReference>
<evidence type="ECO:0000256" key="2">
    <source>
        <dbReference type="ARBA" id="ARBA00022723"/>
    </source>
</evidence>
<dbReference type="SMART" id="SM00906">
    <property type="entry name" value="Fungal_trans"/>
    <property type="match status" value="1"/>
</dbReference>
<evidence type="ECO:0000256" key="5">
    <source>
        <dbReference type="ARBA" id="ARBA00023242"/>
    </source>
</evidence>
<proteinExistence type="predicted"/>
<dbReference type="Pfam" id="PF04082">
    <property type="entry name" value="Fungal_trans"/>
    <property type="match status" value="1"/>
</dbReference>
<keyword evidence="4" id="KW-0804">Transcription</keyword>
<evidence type="ECO:0000313" key="8">
    <source>
        <dbReference type="EMBL" id="KAF7547513.1"/>
    </source>
</evidence>
<dbReference type="CDD" id="cd00067">
    <property type="entry name" value="GAL4"/>
    <property type="match status" value="1"/>
</dbReference>
<dbReference type="AlphaFoldDB" id="A0A9P5H3B6"/>
<dbReference type="GO" id="GO:0005634">
    <property type="term" value="C:nucleus"/>
    <property type="evidence" value="ECO:0007669"/>
    <property type="project" value="UniProtKB-SubCell"/>
</dbReference>
<dbReference type="PROSITE" id="PS00463">
    <property type="entry name" value="ZN2_CY6_FUNGAL_1"/>
    <property type="match status" value="1"/>
</dbReference>
<dbReference type="PROSITE" id="PS50048">
    <property type="entry name" value="ZN2_CY6_FUNGAL_2"/>
    <property type="match status" value="1"/>
</dbReference>
<evidence type="ECO:0000256" key="4">
    <source>
        <dbReference type="ARBA" id="ARBA00023163"/>
    </source>
</evidence>
<dbReference type="Proteomes" id="UP000722485">
    <property type="component" value="Unassembled WGS sequence"/>
</dbReference>
<sequence>MEDDGGPDQSAYADDISRAPDAGLACNACRRRKLRCSREAPACQHCRKTGCECIYEAKKAKPGMKAGAIENLHRRLGKSFNPLFFPTELPANQQRHGDTLERSVARQQTSLDSLQAESEAPSQQTHDSGAHNILSFLATELRKFNGTSSTHSKSSPRRGENGGPAKRRRINDHTFEKHVLDNTITDLADEKALEGVLQSYFNHVHPWIPIIHEGRFRKRLGDEVERDKLHLVLQSMMLVASRYLVDEDTSNSIPRSIEDSESYRDWVVSKAMKHLSVENLQALLIIAFNDIGNGQASQAWPLVGSLTRMVEYLQLTVEHDEAERPSFSQPYKSLSTPKDWTEAEERRRVFWNVFSLDRFCSVCMGWNTSLTSDDVNRRLPCDGITWRKEIPVATPYFGIWDKSAARIGNPIAFFPTHTVPLQTSADEEGQTPSEVGTSPDAAASNVDMSTVGAFAYFNIRDQRDLSDWLTRFKELDLRLVHWKMLLPQKWKVNVVQDSPVPSTRLAIQDSASKLL</sequence>
<accession>A0A9P5H3B6</accession>
<dbReference type="SMART" id="SM00066">
    <property type="entry name" value="GAL4"/>
    <property type="match status" value="1"/>
</dbReference>
<dbReference type="EMBL" id="JAANBB010000176">
    <property type="protein sequence ID" value="KAF7547513.1"/>
    <property type="molecule type" value="Genomic_DNA"/>
</dbReference>
<feature type="region of interest" description="Disordered" evidence="6">
    <location>
        <begin position="423"/>
        <end position="442"/>
    </location>
</feature>
<feature type="domain" description="Zn(2)-C6 fungal-type" evidence="7">
    <location>
        <begin position="25"/>
        <end position="55"/>
    </location>
</feature>
<evidence type="ECO:0000259" key="7">
    <source>
        <dbReference type="PROSITE" id="PS50048"/>
    </source>
</evidence>
<dbReference type="InterPro" id="IPR050815">
    <property type="entry name" value="TF_fung"/>
</dbReference>